<accession>A0A1X7VEY7</accession>
<reference evidence="1" key="1">
    <citation type="submission" date="2017-05" db="UniProtKB">
        <authorList>
            <consortium name="EnsemblMetazoa"/>
        </authorList>
    </citation>
    <scope>IDENTIFICATION</scope>
</reference>
<organism evidence="1">
    <name type="scientific">Amphimedon queenslandica</name>
    <name type="common">Sponge</name>
    <dbReference type="NCBI Taxonomy" id="400682"/>
    <lineage>
        <taxon>Eukaryota</taxon>
        <taxon>Metazoa</taxon>
        <taxon>Porifera</taxon>
        <taxon>Demospongiae</taxon>
        <taxon>Heteroscleromorpha</taxon>
        <taxon>Haplosclerida</taxon>
        <taxon>Niphatidae</taxon>
        <taxon>Amphimedon</taxon>
    </lineage>
</organism>
<evidence type="ECO:0000313" key="1">
    <source>
        <dbReference type="EnsemblMetazoa" id="Aqu2.1.38865_001"/>
    </source>
</evidence>
<sequence length="68" mass="7889">LCHTEDERCNIAKFKEIAKTRVPESISDQDCERLRFIINSCLSRYTKRPANKVLKMLESSPFTISNVN</sequence>
<proteinExistence type="predicted"/>
<protein>
    <submittedName>
        <fullName evidence="1">Uncharacterized protein</fullName>
    </submittedName>
</protein>
<dbReference type="EnsemblMetazoa" id="Aqu2.1.38865_001">
    <property type="protein sequence ID" value="Aqu2.1.38865_001"/>
    <property type="gene ID" value="Aqu2.1.38865"/>
</dbReference>
<dbReference type="InParanoid" id="A0A1X7VEY7"/>
<dbReference type="AlphaFoldDB" id="A0A1X7VEY7"/>
<name>A0A1X7VEY7_AMPQE</name>